<keyword evidence="1" id="KW-0812">Transmembrane</keyword>
<proteinExistence type="predicted"/>
<name>A0A211YRS3_9CREN</name>
<keyword evidence="3" id="KW-1185">Reference proteome</keyword>
<protein>
    <submittedName>
        <fullName evidence="2">Uncharacterized protein</fullName>
    </submittedName>
</protein>
<sequence length="299" mass="33657">MLPRARARLQGEEGVNVSLPVVIAAFFEFFRRIPAEDFAKARNEIEELRKSHERLVGKTAMLLAAESLLDHMLRETERNMGTLGEALADVLVHLKTRLSRMPDSQLRREVVRVTNQILGNMAASLREELGYIKDDLASAGQSSAAAQLVEEVLAQPHVLEELHKRLGSLERCRSSLDLLEAALLEAQRREEKLWEEYKHNMPLGAFLLVLSIAAAGILKHGVPLEQHALLAAYIASLALYTFSNYLLYRGASRLLDYAVLRRWFSEFRQLVARFRKQGPGVDCDKLFGEAVGSWKKLVG</sequence>
<comment type="caution">
    <text evidence="2">The sequence shown here is derived from an EMBL/GenBank/DDBJ whole genome shotgun (WGS) entry which is preliminary data.</text>
</comment>
<keyword evidence="1" id="KW-0472">Membrane</keyword>
<feature type="transmembrane region" description="Helical" evidence="1">
    <location>
        <begin position="228"/>
        <end position="248"/>
    </location>
</feature>
<evidence type="ECO:0000313" key="3">
    <source>
        <dbReference type="Proteomes" id="UP000196694"/>
    </source>
</evidence>
<keyword evidence="1" id="KW-1133">Transmembrane helix</keyword>
<reference evidence="2 3" key="1">
    <citation type="submission" date="2017-05" db="EMBL/GenBank/DDBJ databases">
        <title>The draft genome of the hyperthermophilic archaeon 'Pyrodictium delaneyi strain Hulk', an iron and nitrate reducer, reveals the capacity for sulfate reduction.</title>
        <authorList>
            <person name="Demey L.M."/>
            <person name="Miller C."/>
            <person name="Manzella M."/>
            <person name="Reguera G."/>
            <person name="Kashefi K."/>
        </authorList>
    </citation>
    <scope>NUCLEOTIDE SEQUENCE [LARGE SCALE GENOMIC DNA]</scope>
    <source>
        <strain evidence="2 3">Hulk</strain>
    </source>
</reference>
<evidence type="ECO:0000313" key="2">
    <source>
        <dbReference type="EMBL" id="OWJ55614.1"/>
    </source>
</evidence>
<organism evidence="2 3">
    <name type="scientific">Pyrodictium delaneyi</name>
    <dbReference type="NCBI Taxonomy" id="1273541"/>
    <lineage>
        <taxon>Archaea</taxon>
        <taxon>Thermoproteota</taxon>
        <taxon>Thermoprotei</taxon>
        <taxon>Desulfurococcales</taxon>
        <taxon>Pyrodictiaceae</taxon>
        <taxon>Pyrodictium</taxon>
    </lineage>
</organism>
<dbReference type="Proteomes" id="UP000196694">
    <property type="component" value="Unassembled WGS sequence"/>
</dbReference>
<accession>A0A211YRS3</accession>
<dbReference type="AlphaFoldDB" id="A0A211YRS3"/>
<evidence type="ECO:0000256" key="1">
    <source>
        <dbReference type="SAM" id="Phobius"/>
    </source>
</evidence>
<gene>
    <name evidence="2" type="ORF">Pdsh_02165</name>
</gene>
<feature type="transmembrane region" description="Helical" evidence="1">
    <location>
        <begin position="203"/>
        <end position="222"/>
    </location>
</feature>
<dbReference type="EMBL" id="NCQP01000001">
    <property type="protein sequence ID" value="OWJ55614.1"/>
    <property type="molecule type" value="Genomic_DNA"/>
</dbReference>